<evidence type="ECO:0000256" key="1">
    <source>
        <dbReference type="SAM" id="MobiDB-lite"/>
    </source>
</evidence>
<feature type="region of interest" description="Disordered" evidence="1">
    <location>
        <begin position="1"/>
        <end position="111"/>
    </location>
</feature>
<feature type="domain" description="Helix-turn-helix" evidence="2">
    <location>
        <begin position="140"/>
        <end position="184"/>
    </location>
</feature>
<dbReference type="Pfam" id="PF22943">
    <property type="entry name" value="HTH_68"/>
    <property type="match status" value="1"/>
</dbReference>
<organism evidence="3 4">
    <name type="scientific">Sarocladium strictum</name>
    <name type="common">Black bundle disease fungus</name>
    <name type="synonym">Acremonium strictum</name>
    <dbReference type="NCBI Taxonomy" id="5046"/>
    <lineage>
        <taxon>Eukaryota</taxon>
        <taxon>Fungi</taxon>
        <taxon>Dikarya</taxon>
        <taxon>Ascomycota</taxon>
        <taxon>Pezizomycotina</taxon>
        <taxon>Sordariomycetes</taxon>
        <taxon>Hypocreomycetidae</taxon>
        <taxon>Hypocreales</taxon>
        <taxon>Sarocladiaceae</taxon>
        <taxon>Sarocladium</taxon>
    </lineage>
</organism>
<proteinExistence type="predicted"/>
<evidence type="ECO:0000259" key="2">
    <source>
        <dbReference type="Pfam" id="PF22943"/>
    </source>
</evidence>
<gene>
    <name evidence="3" type="ORF">NLU13_5571</name>
</gene>
<dbReference type="AlphaFoldDB" id="A0AA39L7S0"/>
<name>A0AA39L7S0_SARSR</name>
<feature type="compositionally biased region" description="Polar residues" evidence="1">
    <location>
        <begin position="82"/>
        <end position="91"/>
    </location>
</feature>
<evidence type="ECO:0000313" key="3">
    <source>
        <dbReference type="EMBL" id="KAK0387258.1"/>
    </source>
</evidence>
<feature type="compositionally biased region" description="Basic and acidic residues" evidence="1">
    <location>
        <begin position="42"/>
        <end position="63"/>
    </location>
</feature>
<comment type="caution">
    <text evidence="3">The sequence shown here is derived from an EMBL/GenBank/DDBJ whole genome shotgun (WGS) entry which is preliminary data.</text>
</comment>
<evidence type="ECO:0000313" key="4">
    <source>
        <dbReference type="Proteomes" id="UP001175261"/>
    </source>
</evidence>
<dbReference type="InterPro" id="IPR054448">
    <property type="entry name" value="HTH_put_ascomycetes"/>
</dbReference>
<reference evidence="3" key="1">
    <citation type="submission" date="2022-10" db="EMBL/GenBank/DDBJ databases">
        <title>Determination and structural analysis of whole genome sequence of Sarocladium strictum F4-1.</title>
        <authorList>
            <person name="Hu L."/>
            <person name="Jiang Y."/>
        </authorList>
    </citation>
    <scope>NUCLEOTIDE SEQUENCE</scope>
    <source>
        <strain evidence="3">F4-1</strain>
    </source>
</reference>
<accession>A0AA39L7S0</accession>
<dbReference type="Proteomes" id="UP001175261">
    <property type="component" value="Unassembled WGS sequence"/>
</dbReference>
<protein>
    <recommendedName>
        <fullName evidence="2">Helix-turn-helix domain-containing protein</fullName>
    </recommendedName>
</protein>
<feature type="compositionally biased region" description="Low complexity" evidence="1">
    <location>
        <begin position="24"/>
        <end position="41"/>
    </location>
</feature>
<dbReference type="EMBL" id="JAPDFR010000004">
    <property type="protein sequence ID" value="KAK0387258.1"/>
    <property type="molecule type" value="Genomic_DNA"/>
</dbReference>
<sequence length="190" mass="20541">MGASSSKATRGATRKFPNRPPPAAVSQPAARPRAAPTTEPASKPRGDGSKDDAIRADAMDPDHVSPSFSSRLQQMGIVEPNPTFSPSSTASPRFPEGPDPSKPLYPSSRSNTTLSALEARRKLQEMADQELESGAARRRFVDVRTVVDAVRMRENGWKAGDIESRLGVQEGFMKRLGNKSVIRHVMTGTD</sequence>
<keyword evidence="4" id="KW-1185">Reference proteome</keyword>